<protein>
    <recommendedName>
        <fullName evidence="4">laccase</fullName>
        <ecNumber evidence="4">1.10.3.2</ecNumber>
    </recommendedName>
</protein>
<feature type="chain" id="PRO_5042976535" description="laccase" evidence="9">
    <location>
        <begin position="30"/>
        <end position="600"/>
    </location>
</feature>
<reference evidence="13" key="1">
    <citation type="journal article" date="2023" name="PhytoFront">
        <title>Draft Genome Resources of Seven Strains of Tilletia horrida, Causal Agent of Kernel Smut of Rice.</title>
        <authorList>
            <person name="Khanal S."/>
            <person name="Antony Babu S."/>
            <person name="Zhou X.G."/>
        </authorList>
    </citation>
    <scope>NUCLEOTIDE SEQUENCE</scope>
    <source>
        <strain evidence="13">TX3</strain>
    </source>
</reference>
<dbReference type="PANTHER" id="PTHR11709">
    <property type="entry name" value="MULTI-COPPER OXIDASE"/>
    <property type="match status" value="1"/>
</dbReference>
<evidence type="ECO:0000256" key="9">
    <source>
        <dbReference type="SAM" id="SignalP"/>
    </source>
</evidence>
<dbReference type="Pfam" id="PF00394">
    <property type="entry name" value="Cu-oxidase"/>
    <property type="match status" value="1"/>
</dbReference>
<feature type="signal peptide" evidence="9">
    <location>
        <begin position="1"/>
        <end position="29"/>
    </location>
</feature>
<keyword evidence="8" id="KW-0325">Glycoprotein</keyword>
<evidence type="ECO:0000259" key="10">
    <source>
        <dbReference type="Pfam" id="PF00394"/>
    </source>
</evidence>
<keyword evidence="14" id="KW-1185">Reference proteome</keyword>
<keyword evidence="9" id="KW-0732">Signal</keyword>
<dbReference type="InterPro" id="IPR008972">
    <property type="entry name" value="Cupredoxin"/>
</dbReference>
<dbReference type="PROSITE" id="PS00080">
    <property type="entry name" value="MULTICOPPER_OXIDASE2"/>
    <property type="match status" value="1"/>
</dbReference>
<evidence type="ECO:0000256" key="2">
    <source>
        <dbReference type="ARBA" id="ARBA00001935"/>
    </source>
</evidence>
<dbReference type="GO" id="GO:0052716">
    <property type="term" value="F:hydroquinone:oxygen oxidoreductase activity"/>
    <property type="evidence" value="ECO:0007669"/>
    <property type="project" value="UniProtKB-EC"/>
</dbReference>
<dbReference type="InterPro" id="IPR001117">
    <property type="entry name" value="Cu-oxidase_2nd"/>
</dbReference>
<evidence type="ECO:0000313" key="14">
    <source>
        <dbReference type="Proteomes" id="UP001176521"/>
    </source>
</evidence>
<dbReference type="InterPro" id="IPR011707">
    <property type="entry name" value="Cu-oxidase-like_N"/>
</dbReference>
<sequence length="600" mass="65257">MTPPSRSRAAVVSRFVFLLLVAVATSVHAYPSLPRPVKRFSLMVTEQVIWPDGNPVSSVLLNGSFPGPEIRVQVGDRVLINVTNAMADKNTTLHVHGMSQRMTPSSDGTPLVSQWPIAPGNWFEYDYHSHVGMQALTANGPFIVEGRVPSIYQKARTERTLMLGDWYWQDTTQIVNGLLGNPFVWLGSSKAILLNGQAVNNCNATIAQMNANLTCADTPASPSVVSVPYSTDVRLRLIGALALSYTSFGILNHTLDVIAADGTYLEPVKNQSHVEIMAGQRYDLVLHSKSAEQVQADATNGCYWIRMESRWRNPTSGGWGLLAYPSCTNTTLAQTLSVGPPLPANTITTNATLLPPAQFGWIASQFAPLRWSGSKLTQSAPKDEDVKRRIVIQAQNIGWFGTPENGTGARWAENGHVYNEGTTSPAPYLVKIFTKSIDEPSYERAMQGTPKGYDNVTDTYVAKSGEVFDMVIVNNASAKGHNVETHPWHGHTYKQWTIASGMGNFTEEALAAARADGFKRPIARDTHTVWPGPGATTTNQTLPANSSGGWTVIRYRVAPSGVDTGAWLLHCHLLPHQAMGMSLTLIFDAPNLAAATGYDE</sequence>
<dbReference type="InterPro" id="IPR002355">
    <property type="entry name" value="Cu_oxidase_Cu_BS"/>
</dbReference>
<comment type="similarity">
    <text evidence="3">Belongs to the multicopper oxidase family.</text>
</comment>
<comment type="cofactor">
    <cofactor evidence="2">
        <name>Cu cation</name>
        <dbReference type="ChEBI" id="CHEBI:23378"/>
    </cofactor>
</comment>
<comment type="caution">
    <text evidence="13">The sequence shown here is derived from an EMBL/GenBank/DDBJ whole genome shotgun (WGS) entry which is preliminary data.</text>
</comment>
<evidence type="ECO:0000256" key="7">
    <source>
        <dbReference type="ARBA" id="ARBA00023008"/>
    </source>
</evidence>
<evidence type="ECO:0000256" key="8">
    <source>
        <dbReference type="ARBA" id="ARBA00023180"/>
    </source>
</evidence>
<dbReference type="PROSITE" id="PS00079">
    <property type="entry name" value="MULTICOPPER_OXIDASE1"/>
    <property type="match status" value="1"/>
</dbReference>
<accession>A0AAN6G5P6</accession>
<feature type="domain" description="Plastocyanin-like" evidence="12">
    <location>
        <begin position="45"/>
        <end position="128"/>
    </location>
</feature>
<evidence type="ECO:0000256" key="5">
    <source>
        <dbReference type="ARBA" id="ARBA00022723"/>
    </source>
</evidence>
<evidence type="ECO:0000256" key="4">
    <source>
        <dbReference type="ARBA" id="ARBA00012297"/>
    </source>
</evidence>
<keyword evidence="6" id="KW-0560">Oxidoreductase</keyword>
<dbReference type="SUPFAM" id="SSF49503">
    <property type="entry name" value="Cupredoxins"/>
    <property type="match status" value="3"/>
</dbReference>
<evidence type="ECO:0000256" key="6">
    <source>
        <dbReference type="ARBA" id="ARBA00023002"/>
    </source>
</evidence>
<evidence type="ECO:0000256" key="1">
    <source>
        <dbReference type="ARBA" id="ARBA00000349"/>
    </source>
</evidence>
<comment type="catalytic activity">
    <reaction evidence="1">
        <text>4 hydroquinone + O2 = 4 benzosemiquinone + 2 H2O</text>
        <dbReference type="Rhea" id="RHEA:11276"/>
        <dbReference type="ChEBI" id="CHEBI:15377"/>
        <dbReference type="ChEBI" id="CHEBI:15379"/>
        <dbReference type="ChEBI" id="CHEBI:17594"/>
        <dbReference type="ChEBI" id="CHEBI:17977"/>
        <dbReference type="EC" id="1.10.3.2"/>
    </reaction>
</comment>
<keyword evidence="7" id="KW-0186">Copper</keyword>
<dbReference type="Proteomes" id="UP001176521">
    <property type="component" value="Unassembled WGS sequence"/>
</dbReference>
<dbReference type="AlphaFoldDB" id="A0AAN6G5P6"/>
<evidence type="ECO:0000256" key="3">
    <source>
        <dbReference type="ARBA" id="ARBA00010609"/>
    </source>
</evidence>
<dbReference type="GO" id="GO:0005507">
    <property type="term" value="F:copper ion binding"/>
    <property type="evidence" value="ECO:0007669"/>
    <property type="project" value="InterPro"/>
</dbReference>
<dbReference type="EMBL" id="JAPDMQ010000604">
    <property type="protein sequence ID" value="KAK0522215.1"/>
    <property type="molecule type" value="Genomic_DNA"/>
</dbReference>
<name>A0AAN6G5P6_9BASI</name>
<evidence type="ECO:0000259" key="12">
    <source>
        <dbReference type="Pfam" id="PF07732"/>
    </source>
</evidence>
<proteinExistence type="inferred from homology"/>
<dbReference type="InterPro" id="IPR033138">
    <property type="entry name" value="Cu_oxidase_CS"/>
</dbReference>
<dbReference type="Pfam" id="PF07732">
    <property type="entry name" value="Cu-oxidase_3"/>
    <property type="match status" value="1"/>
</dbReference>
<feature type="domain" description="Plastocyanin-like" evidence="11">
    <location>
        <begin position="445"/>
        <end position="586"/>
    </location>
</feature>
<evidence type="ECO:0000313" key="13">
    <source>
        <dbReference type="EMBL" id="KAK0522215.1"/>
    </source>
</evidence>
<feature type="domain" description="Plastocyanin-like" evidence="10">
    <location>
        <begin position="159"/>
        <end position="308"/>
    </location>
</feature>
<organism evidence="13 14">
    <name type="scientific">Tilletia horrida</name>
    <dbReference type="NCBI Taxonomy" id="155126"/>
    <lineage>
        <taxon>Eukaryota</taxon>
        <taxon>Fungi</taxon>
        <taxon>Dikarya</taxon>
        <taxon>Basidiomycota</taxon>
        <taxon>Ustilaginomycotina</taxon>
        <taxon>Exobasidiomycetes</taxon>
        <taxon>Tilletiales</taxon>
        <taxon>Tilletiaceae</taxon>
        <taxon>Tilletia</taxon>
    </lineage>
</organism>
<keyword evidence="5" id="KW-0479">Metal-binding</keyword>
<evidence type="ECO:0000259" key="11">
    <source>
        <dbReference type="Pfam" id="PF07731"/>
    </source>
</evidence>
<dbReference type="EC" id="1.10.3.2" evidence="4"/>
<dbReference type="InterPro" id="IPR045087">
    <property type="entry name" value="Cu-oxidase_fam"/>
</dbReference>
<dbReference type="Gene3D" id="2.60.40.420">
    <property type="entry name" value="Cupredoxins - blue copper proteins"/>
    <property type="match status" value="3"/>
</dbReference>
<dbReference type="Pfam" id="PF07731">
    <property type="entry name" value="Cu-oxidase_2"/>
    <property type="match status" value="1"/>
</dbReference>
<dbReference type="PANTHER" id="PTHR11709:SF394">
    <property type="entry name" value="FI03373P-RELATED"/>
    <property type="match status" value="1"/>
</dbReference>
<dbReference type="InterPro" id="IPR011706">
    <property type="entry name" value="Cu-oxidase_C"/>
</dbReference>
<gene>
    <name evidence="13" type="ORF">OC842_006532</name>
</gene>